<protein>
    <submittedName>
        <fullName evidence="1">Uncharacterized protein</fullName>
    </submittedName>
</protein>
<comment type="caution">
    <text evidence="1">The sequence shown here is derived from an EMBL/GenBank/DDBJ whole genome shotgun (WGS) entry which is preliminary data.</text>
</comment>
<organism evidence="1 2">
    <name type="scientific">Trichinella pseudospiralis</name>
    <name type="common">Parasitic roundworm</name>
    <dbReference type="NCBI Taxonomy" id="6337"/>
    <lineage>
        <taxon>Eukaryota</taxon>
        <taxon>Metazoa</taxon>
        <taxon>Ecdysozoa</taxon>
        <taxon>Nematoda</taxon>
        <taxon>Enoplea</taxon>
        <taxon>Dorylaimia</taxon>
        <taxon>Trichinellida</taxon>
        <taxon>Trichinellidae</taxon>
        <taxon>Trichinella</taxon>
    </lineage>
</organism>
<dbReference type="Proteomes" id="UP000054632">
    <property type="component" value="Unassembled WGS sequence"/>
</dbReference>
<evidence type="ECO:0000313" key="2">
    <source>
        <dbReference type="Proteomes" id="UP000054632"/>
    </source>
</evidence>
<sequence length="41" mass="4652">MSKQCARVGYFFNSLMLSKSASRNVCFKNTLISNNPQSMTF</sequence>
<gene>
    <name evidence="1" type="ORF">T4A_7312</name>
</gene>
<proteinExistence type="predicted"/>
<evidence type="ECO:0000313" key="1">
    <source>
        <dbReference type="EMBL" id="KRY64112.1"/>
    </source>
</evidence>
<name>A0A0V1DRC7_TRIPS</name>
<reference evidence="1 2" key="1">
    <citation type="submission" date="2015-01" db="EMBL/GenBank/DDBJ databases">
        <title>Evolution of Trichinella species and genotypes.</title>
        <authorList>
            <person name="Korhonen P.K."/>
            <person name="Edoardo P."/>
            <person name="Giuseppe L.R."/>
            <person name="Gasser R.B."/>
        </authorList>
    </citation>
    <scope>NUCLEOTIDE SEQUENCE [LARGE SCALE GENOMIC DNA]</scope>
    <source>
        <strain evidence="1">ISS13</strain>
    </source>
</reference>
<dbReference type="EMBL" id="JYDR01000643">
    <property type="protein sequence ID" value="KRY64112.1"/>
    <property type="molecule type" value="Genomic_DNA"/>
</dbReference>
<dbReference type="AlphaFoldDB" id="A0A0V1DRC7"/>
<accession>A0A0V1DRC7</accession>